<accession>A0A267MLV2</accession>
<organism evidence="1 2">
    <name type="scientific">Anaeromicrobium sediminis</name>
    <dbReference type="NCBI Taxonomy" id="1478221"/>
    <lineage>
        <taxon>Bacteria</taxon>
        <taxon>Bacillati</taxon>
        <taxon>Bacillota</taxon>
        <taxon>Clostridia</taxon>
        <taxon>Peptostreptococcales</taxon>
        <taxon>Thermotaleaceae</taxon>
        <taxon>Anaeromicrobium</taxon>
    </lineage>
</organism>
<name>A0A267MLV2_9FIRM</name>
<reference evidence="1 2" key="1">
    <citation type="submission" date="2017-06" db="EMBL/GenBank/DDBJ databases">
        <title>Draft genome sequence of anaerobic fermentative bacterium Anaeromicrobium sediminis DY2726D isolated from West Pacific Ocean sediments.</title>
        <authorList>
            <person name="Zeng X."/>
        </authorList>
    </citation>
    <scope>NUCLEOTIDE SEQUENCE [LARGE SCALE GENOMIC DNA]</scope>
    <source>
        <strain evidence="1 2">DY2726D</strain>
    </source>
</reference>
<evidence type="ECO:0000313" key="1">
    <source>
        <dbReference type="EMBL" id="PAB60382.1"/>
    </source>
</evidence>
<dbReference type="AlphaFoldDB" id="A0A267MLV2"/>
<sequence>MQSLYKYSDRSINKLEIMCTSIIEDDLDMFFNSCKKSAYAYSVMIAKDINKYDFSTFEKLVISSEEVEIIVNKIIKKLNMELERHIEYVTFNLENHNTILEGSINSFKITQKLTKTCEKIINIAFSKTLKNIYNNFAANFMFKKVNLGEKVLGKNSYKSQIKLQQEKIYNQIEGMLINIKVDIRNQLIEEAIRNIHNIQEQKSYAIA</sequence>
<dbReference type="EMBL" id="NIBG01000003">
    <property type="protein sequence ID" value="PAB60382.1"/>
    <property type="molecule type" value="Genomic_DNA"/>
</dbReference>
<protein>
    <submittedName>
        <fullName evidence="1">Uncharacterized protein</fullName>
    </submittedName>
</protein>
<comment type="caution">
    <text evidence="1">The sequence shown here is derived from an EMBL/GenBank/DDBJ whole genome shotgun (WGS) entry which is preliminary data.</text>
</comment>
<dbReference type="OrthoDB" id="1903747at2"/>
<dbReference type="RefSeq" id="WP_095131846.1">
    <property type="nucleotide sequence ID" value="NZ_NIBG01000003.1"/>
</dbReference>
<evidence type="ECO:0000313" key="2">
    <source>
        <dbReference type="Proteomes" id="UP000216024"/>
    </source>
</evidence>
<gene>
    <name evidence="1" type="ORF">CCE28_05665</name>
</gene>
<keyword evidence="2" id="KW-1185">Reference proteome</keyword>
<dbReference type="Proteomes" id="UP000216024">
    <property type="component" value="Unassembled WGS sequence"/>
</dbReference>
<proteinExistence type="predicted"/>